<dbReference type="Proteomes" id="UP000199477">
    <property type="component" value="Unassembled WGS sequence"/>
</dbReference>
<evidence type="ECO:0000313" key="7">
    <source>
        <dbReference type="Proteomes" id="UP000199477"/>
    </source>
</evidence>
<dbReference type="InterPro" id="IPR050301">
    <property type="entry name" value="NTE"/>
</dbReference>
<feature type="active site" description="Proton acceptor" evidence="4">
    <location>
        <position position="176"/>
    </location>
</feature>
<dbReference type="GO" id="GO:0016787">
    <property type="term" value="F:hydrolase activity"/>
    <property type="evidence" value="ECO:0007669"/>
    <property type="project" value="UniProtKB-UniRule"/>
</dbReference>
<evidence type="ECO:0000313" key="6">
    <source>
        <dbReference type="EMBL" id="SFF54865.1"/>
    </source>
</evidence>
<keyword evidence="2 4" id="KW-0442">Lipid degradation</keyword>
<gene>
    <name evidence="6" type="ORF">SAMN02799615_04087</name>
</gene>
<accession>A0A1I2JJ16</accession>
<feature type="domain" description="PNPLA" evidence="5">
    <location>
        <begin position="6"/>
        <end position="189"/>
    </location>
</feature>
<name>A0A1I2JJ16_9GAMM</name>
<dbReference type="AlphaFoldDB" id="A0A1I2JJ16"/>
<sequence>MLTLKLALQGGGAHGAFTWGALARLLELPGLAIEAISGTSSGAMNAAALAQGWARGGADGARASLDAFWQGLAGRNAVADWWHAQSRLFGDALPWPQPATAGHGGVNPLRSMVEEFFDVDVLRHGPVALYVAATRMRDGALEVFSGARLSHDALLASASLPPWFPPTEIDGEAYWDGGFAGNPALEPLLGLGGDDLLCVLLQPQQREAMPRTAREALLLSAELSFGAAFSRELRDLAAARAQAAGHLWPSAAERKLRDLRLHVLAPPEGLAALGHSAADTRTSQLRALYDLGRDSAERWLAHHGADLGRRGSFPLEPGAGV</sequence>
<dbReference type="RefSeq" id="WP_026635811.1">
    <property type="nucleotide sequence ID" value="NZ_FONH01000027.1"/>
</dbReference>
<dbReference type="Pfam" id="PF01734">
    <property type="entry name" value="Patatin"/>
    <property type="match status" value="1"/>
</dbReference>
<dbReference type="InterPro" id="IPR002641">
    <property type="entry name" value="PNPLA_dom"/>
</dbReference>
<dbReference type="InterPro" id="IPR016035">
    <property type="entry name" value="Acyl_Trfase/lysoPLipase"/>
</dbReference>
<feature type="short sequence motif" description="GXGXXG" evidence="4">
    <location>
        <begin position="10"/>
        <end position="15"/>
    </location>
</feature>
<organism evidence="6 7">
    <name type="scientific">Dyella marensis</name>
    <dbReference type="NCBI Taxonomy" id="500610"/>
    <lineage>
        <taxon>Bacteria</taxon>
        <taxon>Pseudomonadati</taxon>
        <taxon>Pseudomonadota</taxon>
        <taxon>Gammaproteobacteria</taxon>
        <taxon>Lysobacterales</taxon>
        <taxon>Rhodanobacteraceae</taxon>
        <taxon>Dyella</taxon>
    </lineage>
</organism>
<protein>
    <submittedName>
        <fullName evidence="6">NTE family protein</fullName>
    </submittedName>
</protein>
<dbReference type="SUPFAM" id="SSF52151">
    <property type="entry name" value="FabD/lysophospholipase-like"/>
    <property type="match status" value="1"/>
</dbReference>
<dbReference type="PANTHER" id="PTHR14226:SF78">
    <property type="entry name" value="SLR0060 PROTEIN"/>
    <property type="match status" value="1"/>
</dbReference>
<keyword evidence="7" id="KW-1185">Reference proteome</keyword>
<reference evidence="7" key="1">
    <citation type="submission" date="2016-10" db="EMBL/GenBank/DDBJ databases">
        <authorList>
            <person name="Varghese N."/>
            <person name="Submissions S."/>
        </authorList>
    </citation>
    <scope>NUCLEOTIDE SEQUENCE [LARGE SCALE GENOMIC DNA]</scope>
    <source>
        <strain evidence="7">UNC178MFTsu3.1</strain>
    </source>
</reference>
<dbReference type="EMBL" id="FONH01000027">
    <property type="protein sequence ID" value="SFF54865.1"/>
    <property type="molecule type" value="Genomic_DNA"/>
</dbReference>
<dbReference type="Gene3D" id="3.40.1090.10">
    <property type="entry name" value="Cytosolic phospholipase A2 catalytic domain"/>
    <property type="match status" value="2"/>
</dbReference>
<feature type="short sequence motif" description="GXSXG" evidence="4">
    <location>
        <begin position="38"/>
        <end position="42"/>
    </location>
</feature>
<dbReference type="GO" id="GO:0016042">
    <property type="term" value="P:lipid catabolic process"/>
    <property type="evidence" value="ECO:0007669"/>
    <property type="project" value="UniProtKB-UniRule"/>
</dbReference>
<evidence type="ECO:0000256" key="4">
    <source>
        <dbReference type="PROSITE-ProRule" id="PRU01161"/>
    </source>
</evidence>
<keyword evidence="3 4" id="KW-0443">Lipid metabolism</keyword>
<proteinExistence type="predicted"/>
<evidence type="ECO:0000256" key="3">
    <source>
        <dbReference type="ARBA" id="ARBA00023098"/>
    </source>
</evidence>
<evidence type="ECO:0000259" key="5">
    <source>
        <dbReference type="PROSITE" id="PS51635"/>
    </source>
</evidence>
<feature type="active site" description="Nucleophile" evidence="4">
    <location>
        <position position="40"/>
    </location>
</feature>
<evidence type="ECO:0000256" key="1">
    <source>
        <dbReference type="ARBA" id="ARBA00022801"/>
    </source>
</evidence>
<dbReference type="PROSITE" id="PS51635">
    <property type="entry name" value="PNPLA"/>
    <property type="match status" value="1"/>
</dbReference>
<keyword evidence="1 4" id="KW-0378">Hydrolase</keyword>
<dbReference type="PANTHER" id="PTHR14226">
    <property type="entry name" value="NEUROPATHY TARGET ESTERASE/SWISS CHEESE D.MELANOGASTER"/>
    <property type="match status" value="1"/>
</dbReference>
<evidence type="ECO:0000256" key="2">
    <source>
        <dbReference type="ARBA" id="ARBA00022963"/>
    </source>
</evidence>
<feature type="short sequence motif" description="DGA/G" evidence="4">
    <location>
        <begin position="176"/>
        <end position="178"/>
    </location>
</feature>
<dbReference type="STRING" id="500610.SAMN02799615_04087"/>